<name>A0A318SF37_9BURK</name>
<comment type="caution">
    <text evidence="1">The sequence shown here is derived from an EMBL/GenBank/DDBJ whole genome shotgun (WGS) entry which is preliminary data.</text>
</comment>
<evidence type="ECO:0000313" key="1">
    <source>
        <dbReference type="EMBL" id="PYE75838.1"/>
    </source>
</evidence>
<organism evidence="1 2">
    <name type="scientific">Xylophilus ampelinus</name>
    <dbReference type="NCBI Taxonomy" id="54067"/>
    <lineage>
        <taxon>Bacteria</taxon>
        <taxon>Pseudomonadati</taxon>
        <taxon>Pseudomonadota</taxon>
        <taxon>Betaproteobacteria</taxon>
        <taxon>Burkholderiales</taxon>
        <taxon>Xylophilus</taxon>
    </lineage>
</organism>
<dbReference type="EMBL" id="QJTC01000019">
    <property type="protein sequence ID" value="PYE75838.1"/>
    <property type="molecule type" value="Genomic_DNA"/>
</dbReference>
<accession>A0A318SF37</accession>
<dbReference type="AlphaFoldDB" id="A0A318SF37"/>
<gene>
    <name evidence="1" type="ORF">DFQ15_11926</name>
</gene>
<protein>
    <submittedName>
        <fullName evidence="1">Uncharacterized protein</fullName>
    </submittedName>
</protein>
<keyword evidence="2" id="KW-1185">Reference proteome</keyword>
<evidence type="ECO:0000313" key="2">
    <source>
        <dbReference type="Proteomes" id="UP000247540"/>
    </source>
</evidence>
<reference evidence="1 2" key="1">
    <citation type="submission" date="2018-06" db="EMBL/GenBank/DDBJ databases">
        <title>Genomic Encyclopedia of Type Strains, Phase III (KMG-III): the genomes of soil and plant-associated and newly described type strains.</title>
        <authorList>
            <person name="Whitman W."/>
        </authorList>
    </citation>
    <scope>NUCLEOTIDE SEQUENCE [LARGE SCALE GENOMIC DNA]</scope>
    <source>
        <strain evidence="1 2">CECT 7646</strain>
    </source>
</reference>
<dbReference type="OrthoDB" id="8810004at2"/>
<proteinExistence type="predicted"/>
<sequence>MMLAAITVAHTYKGRKTAEPQTFAMHPFAEKQGEHAGCYEIVHSRRGAEAPEHSGYVTDDQLAELFARGLIETLGLRLRLQPAEGLYPDSLPAKKVPRSSIAEGSDFARRVEAFEGRGPVTAGLRTVLAGMGLNVS</sequence>
<dbReference type="RefSeq" id="WP_110466293.1">
    <property type="nucleotide sequence ID" value="NZ_JAMOFZ010000023.1"/>
</dbReference>
<dbReference type="Proteomes" id="UP000247540">
    <property type="component" value="Unassembled WGS sequence"/>
</dbReference>